<dbReference type="Pfam" id="PF01784">
    <property type="entry name" value="DUF34_NIF3"/>
    <property type="match status" value="1"/>
</dbReference>
<dbReference type="InterPro" id="IPR002678">
    <property type="entry name" value="DUF34/NIF3"/>
</dbReference>
<dbReference type="GO" id="GO:0046872">
    <property type="term" value="F:metal ion binding"/>
    <property type="evidence" value="ECO:0007669"/>
    <property type="project" value="UniProtKB-KW"/>
</dbReference>
<comment type="caution">
    <text evidence="3">The sequence shown here is derived from an EMBL/GenBank/DDBJ whole genome shotgun (WGS) entry which is preliminary data.</text>
</comment>
<dbReference type="EMBL" id="AZMM01016539">
    <property type="protein sequence ID" value="ETJ28913.1"/>
    <property type="molecule type" value="Genomic_DNA"/>
</dbReference>
<dbReference type="PANTHER" id="PTHR13799">
    <property type="entry name" value="NGG1 INTERACTING FACTOR 3"/>
    <property type="match status" value="1"/>
</dbReference>
<proteinExistence type="inferred from homology"/>
<reference evidence="3" key="1">
    <citation type="submission" date="2013-12" db="EMBL/GenBank/DDBJ databases">
        <title>A Varibaculum cambriense genome reconstructed from a premature infant gut community with otherwise low bacterial novelty that shifts toward anaerobic metabolism during the third week of life.</title>
        <authorList>
            <person name="Brown C.T."/>
            <person name="Sharon I."/>
            <person name="Thomas B.C."/>
            <person name="Castelle C.J."/>
            <person name="Morowitz M.J."/>
            <person name="Banfield J.F."/>
        </authorList>
    </citation>
    <scope>NUCLEOTIDE SEQUENCE</scope>
</reference>
<dbReference type="GO" id="GO:0005737">
    <property type="term" value="C:cytoplasm"/>
    <property type="evidence" value="ECO:0007669"/>
    <property type="project" value="TreeGrafter"/>
</dbReference>
<dbReference type="InterPro" id="IPR036069">
    <property type="entry name" value="DUF34/NIF3_sf"/>
</dbReference>
<keyword evidence="2" id="KW-0479">Metal-binding</keyword>
<gene>
    <name evidence="3" type="ORF">Q604_UNBC16539G0001</name>
</gene>
<evidence type="ECO:0000256" key="2">
    <source>
        <dbReference type="ARBA" id="ARBA00022723"/>
    </source>
</evidence>
<feature type="non-terminal residue" evidence="3">
    <location>
        <position position="74"/>
    </location>
</feature>
<organism evidence="3">
    <name type="scientific">human gut metagenome</name>
    <dbReference type="NCBI Taxonomy" id="408170"/>
    <lineage>
        <taxon>unclassified sequences</taxon>
        <taxon>metagenomes</taxon>
        <taxon>organismal metagenomes</taxon>
    </lineage>
</organism>
<dbReference type="FunFam" id="3.40.1390.30:FF:000001">
    <property type="entry name" value="GTP cyclohydrolase 1 type 2"/>
    <property type="match status" value="1"/>
</dbReference>
<name>W1XF17_9ZZZZ</name>
<dbReference type="SUPFAM" id="SSF102705">
    <property type="entry name" value="NIF3 (NGG1p interacting factor 3)-like"/>
    <property type="match status" value="1"/>
</dbReference>
<dbReference type="Gene3D" id="3.40.1390.30">
    <property type="entry name" value="NIF3 (NGG1p interacting factor 3)-like"/>
    <property type="match status" value="1"/>
</dbReference>
<comment type="similarity">
    <text evidence="1">Belongs to the GTP cyclohydrolase I type 2/NIF3 family.</text>
</comment>
<feature type="non-terminal residue" evidence="3">
    <location>
        <position position="1"/>
    </location>
</feature>
<dbReference type="AlphaFoldDB" id="W1XF17"/>
<accession>W1XF17</accession>
<sequence>IFKGLKQISCDTAQGRTINKLIQHKIAVYSAHTNLDIAPGGLNDMLAKQLGLIDIKGFIKTGEEALYKVTTFVP</sequence>
<evidence type="ECO:0000256" key="1">
    <source>
        <dbReference type="ARBA" id="ARBA00006964"/>
    </source>
</evidence>
<protein>
    <submittedName>
        <fullName evidence="3">NIF3-related protein</fullName>
    </submittedName>
</protein>
<evidence type="ECO:0000313" key="3">
    <source>
        <dbReference type="EMBL" id="ETJ28913.1"/>
    </source>
</evidence>
<dbReference type="PANTHER" id="PTHR13799:SF14">
    <property type="entry name" value="GTP CYCLOHYDROLASE 1 TYPE 2 HOMOLOG"/>
    <property type="match status" value="1"/>
</dbReference>